<protein>
    <recommendedName>
        <fullName evidence="1">Phosphatidylglycerophosphatase A</fullName>
        <ecNumber evidence="1">3.1.3.27</ecNumber>
    </recommendedName>
    <alternativeName>
        <fullName evidence="1">Phosphatidylglycerolphosphate phosphatase A</fullName>
    </alternativeName>
</protein>
<evidence type="ECO:0000259" key="3">
    <source>
        <dbReference type="Pfam" id="PF04608"/>
    </source>
</evidence>
<feature type="transmembrane region" description="Helical" evidence="2">
    <location>
        <begin position="51"/>
        <end position="69"/>
    </location>
</feature>
<comment type="caution">
    <text evidence="4">The sequence shown here is derived from an EMBL/GenBank/DDBJ whole genome shotgun (WGS) entry which is preliminary data.</text>
</comment>
<comment type="catalytic activity">
    <reaction evidence="1">
        <text>a 1,2-diacyl-sn-glycero-3-phospho-(1'-sn-glycero-3'-phosphate) + H2O = a 1,2-diacyl-sn-glycero-3-phospho-(1'-sn-glycerol) + phosphate</text>
        <dbReference type="Rhea" id="RHEA:33751"/>
        <dbReference type="ChEBI" id="CHEBI:15377"/>
        <dbReference type="ChEBI" id="CHEBI:43474"/>
        <dbReference type="ChEBI" id="CHEBI:60110"/>
        <dbReference type="ChEBI" id="CHEBI:64716"/>
        <dbReference type="EC" id="3.1.3.27"/>
    </reaction>
</comment>
<dbReference type="InterPro" id="IPR007686">
    <property type="entry name" value="YutG/PgpA"/>
</dbReference>
<keyword evidence="1" id="KW-0479">Metal-binding</keyword>
<keyword evidence="2" id="KW-1133">Transmembrane helix</keyword>
<sequence length="162" mass="18160">MIKPELRRLSWRNPLHWLATGFGSGLSPWAPGTMGTLMAIPLYLLLPPLSWPYYLLLLFVGAVAGIWICESATRAIGVEDHGGIVWDEIIGYGITMLLAPPGWPWWVIGFLLFRLFDIVKPWPIRWFDQHLSGGLGIMLDDVVAGIFACLCLQFLAHFVLSL</sequence>
<feature type="transmembrane region" description="Helical" evidence="2">
    <location>
        <begin position="89"/>
        <end position="113"/>
    </location>
</feature>
<keyword evidence="1" id="KW-0460">Magnesium</keyword>
<keyword evidence="5" id="KW-1185">Reference proteome</keyword>
<organism evidence="4 5">
    <name type="scientific">Pseudaeromonas sharmana</name>
    <dbReference type="NCBI Taxonomy" id="328412"/>
    <lineage>
        <taxon>Bacteria</taxon>
        <taxon>Pseudomonadati</taxon>
        <taxon>Pseudomonadota</taxon>
        <taxon>Gammaproteobacteria</taxon>
        <taxon>Aeromonadales</taxon>
        <taxon>Aeromonadaceae</taxon>
        <taxon>Pseudaeromonas</taxon>
    </lineage>
</organism>
<evidence type="ECO:0000313" key="4">
    <source>
        <dbReference type="EMBL" id="MFC3911867.1"/>
    </source>
</evidence>
<feature type="transmembrane region" description="Helical" evidence="2">
    <location>
        <begin position="21"/>
        <end position="45"/>
    </location>
</feature>
<dbReference type="InterPro" id="IPR026037">
    <property type="entry name" value="PgpA"/>
</dbReference>
<dbReference type="RefSeq" id="WP_377149635.1">
    <property type="nucleotide sequence ID" value="NZ_JBHSAF010000001.1"/>
</dbReference>
<dbReference type="CDD" id="cd06971">
    <property type="entry name" value="PgpA"/>
    <property type="match status" value="1"/>
</dbReference>
<name>A0ABV8CIY5_9GAMM</name>
<keyword evidence="1" id="KW-0595">Phospholipid degradation</keyword>
<dbReference type="SUPFAM" id="SSF101307">
    <property type="entry name" value="YutG-like"/>
    <property type="match status" value="1"/>
</dbReference>
<keyword evidence="1" id="KW-0442">Lipid degradation</keyword>
<dbReference type="Proteomes" id="UP001595692">
    <property type="component" value="Unassembled WGS sequence"/>
</dbReference>
<gene>
    <name evidence="4" type="ORF">ACFOSS_00100</name>
</gene>
<evidence type="ECO:0000313" key="5">
    <source>
        <dbReference type="Proteomes" id="UP001595692"/>
    </source>
</evidence>
<dbReference type="PANTHER" id="PTHR36305">
    <property type="entry name" value="PHOSPHATIDYLGLYCEROPHOSPHATASE A"/>
    <property type="match status" value="1"/>
</dbReference>
<keyword evidence="1" id="KW-0443">Lipid metabolism</keyword>
<dbReference type="Gene3D" id="1.10.3760.10">
    <property type="entry name" value="PgpA-like"/>
    <property type="match status" value="1"/>
</dbReference>
<feature type="domain" description="YutG/PgpA" evidence="3">
    <location>
        <begin position="17"/>
        <end position="155"/>
    </location>
</feature>
<reference evidence="5" key="1">
    <citation type="journal article" date="2019" name="Int. J. Syst. Evol. Microbiol.">
        <title>The Global Catalogue of Microorganisms (GCM) 10K type strain sequencing project: providing services to taxonomists for standard genome sequencing and annotation.</title>
        <authorList>
            <consortium name="The Broad Institute Genomics Platform"/>
            <consortium name="The Broad Institute Genome Sequencing Center for Infectious Disease"/>
            <person name="Wu L."/>
            <person name="Ma J."/>
        </authorList>
    </citation>
    <scope>NUCLEOTIDE SEQUENCE [LARGE SCALE GENOMIC DNA]</scope>
    <source>
        <strain evidence="5">CCUG 54939</strain>
    </source>
</reference>
<dbReference type="Pfam" id="PF04608">
    <property type="entry name" value="PgpA"/>
    <property type="match status" value="1"/>
</dbReference>
<keyword evidence="1 2" id="KW-0812">Transmembrane</keyword>
<comment type="cofactor">
    <cofactor evidence="1">
        <name>Mg(2+)</name>
        <dbReference type="ChEBI" id="CHEBI:18420"/>
    </cofactor>
</comment>
<feature type="transmembrane region" description="Helical" evidence="2">
    <location>
        <begin position="142"/>
        <end position="160"/>
    </location>
</feature>
<proteinExistence type="predicted"/>
<dbReference type="InterPro" id="IPR036681">
    <property type="entry name" value="PgpA-like_sf"/>
</dbReference>
<keyword evidence="1" id="KW-0378">Hydrolase</keyword>
<dbReference type="PANTHER" id="PTHR36305:SF1">
    <property type="entry name" value="PHOSPHATIDYLGLYCEROPHOSPHATASE A"/>
    <property type="match status" value="1"/>
</dbReference>
<accession>A0ABV8CIY5</accession>
<comment type="pathway">
    <text evidence="1">Phospholipid metabolism; phosphatidylglycerol biosynthesis; phosphatidylglycerol from CDP-diacylglycerol: step 2/2.</text>
</comment>
<keyword evidence="1" id="KW-0997">Cell inner membrane</keyword>
<comment type="subcellular location">
    <subcellularLocation>
        <location evidence="1">Cell inner membrane</location>
        <topology evidence="1">Multi-pass membrane protein</topology>
    </subcellularLocation>
</comment>
<dbReference type="EC" id="3.1.3.27" evidence="1"/>
<dbReference type="EMBL" id="JBHSAF010000001">
    <property type="protein sequence ID" value="MFC3911867.1"/>
    <property type="molecule type" value="Genomic_DNA"/>
</dbReference>
<keyword evidence="1" id="KW-1003">Cell membrane</keyword>
<evidence type="ECO:0000256" key="1">
    <source>
        <dbReference type="PIRNR" id="PIRNR006162"/>
    </source>
</evidence>
<evidence type="ECO:0000256" key="2">
    <source>
        <dbReference type="SAM" id="Phobius"/>
    </source>
</evidence>
<comment type="function">
    <text evidence="1">Lipid phosphatase which dephosphorylates phosphatidylglycerophosphate (PGP) to phosphatidylglycerol (PG).</text>
</comment>
<dbReference type="PIRSF" id="PIRSF006162">
    <property type="entry name" value="PgpA"/>
    <property type="match status" value="1"/>
</dbReference>
<keyword evidence="1" id="KW-1208">Phospholipid metabolism</keyword>
<keyword evidence="1 2" id="KW-0472">Membrane</keyword>